<dbReference type="AlphaFoldDB" id="A0A4S2M518"/>
<dbReference type="InterPro" id="IPR039764">
    <property type="entry name" value="HABP4/SERBP1-like"/>
</dbReference>
<evidence type="ECO:0000313" key="3">
    <source>
        <dbReference type="EMBL" id="TGZ71246.1"/>
    </source>
</evidence>
<feature type="compositionally biased region" description="Polar residues" evidence="1">
    <location>
        <begin position="77"/>
        <end position="90"/>
    </location>
</feature>
<feature type="region of interest" description="Disordered" evidence="1">
    <location>
        <begin position="39"/>
        <end position="290"/>
    </location>
</feature>
<gene>
    <name evidence="3" type="ORF">CRM22_002757</name>
</gene>
<reference evidence="3 4" key="1">
    <citation type="journal article" date="2019" name="BMC Genomics">
        <title>New insights from Opisthorchis felineus genome: update on genomics of the epidemiologically important liver flukes.</title>
        <authorList>
            <person name="Ershov N.I."/>
            <person name="Mordvinov V.A."/>
            <person name="Prokhortchouk E.B."/>
            <person name="Pakharukova M.Y."/>
            <person name="Gunbin K.V."/>
            <person name="Ustyantsev K."/>
            <person name="Genaev M.A."/>
            <person name="Blinov A.G."/>
            <person name="Mazur A."/>
            <person name="Boulygina E."/>
            <person name="Tsygankova S."/>
            <person name="Khrameeva E."/>
            <person name="Chekanov N."/>
            <person name="Fan G."/>
            <person name="Xiao A."/>
            <person name="Zhang H."/>
            <person name="Xu X."/>
            <person name="Yang H."/>
            <person name="Solovyev V."/>
            <person name="Lee S.M."/>
            <person name="Liu X."/>
            <person name="Afonnikov D.A."/>
            <person name="Skryabin K.G."/>
        </authorList>
    </citation>
    <scope>NUCLEOTIDE SEQUENCE [LARGE SCALE GENOMIC DNA]</scope>
    <source>
        <strain evidence="3">AK-0245</strain>
        <tissue evidence="3">Whole organism</tissue>
    </source>
</reference>
<dbReference type="OrthoDB" id="6022699at2759"/>
<dbReference type="InterPro" id="IPR006861">
    <property type="entry name" value="HABP4_PAIRBP1-bd"/>
</dbReference>
<organism evidence="3 4">
    <name type="scientific">Opisthorchis felineus</name>
    <dbReference type="NCBI Taxonomy" id="147828"/>
    <lineage>
        <taxon>Eukaryota</taxon>
        <taxon>Metazoa</taxon>
        <taxon>Spiralia</taxon>
        <taxon>Lophotrochozoa</taxon>
        <taxon>Platyhelminthes</taxon>
        <taxon>Trematoda</taxon>
        <taxon>Digenea</taxon>
        <taxon>Opisthorchiida</taxon>
        <taxon>Opisthorchiata</taxon>
        <taxon>Opisthorchiidae</taxon>
        <taxon>Opisthorchis</taxon>
    </lineage>
</organism>
<protein>
    <recommendedName>
        <fullName evidence="2">Hyaluronan/mRNA-binding protein domain-containing protein</fullName>
    </recommendedName>
</protein>
<dbReference type="PANTHER" id="PTHR12299">
    <property type="entry name" value="HYALURONIC ACID-BINDING PROTEIN 4"/>
    <property type="match status" value="1"/>
</dbReference>
<feature type="compositionally biased region" description="Acidic residues" evidence="1">
    <location>
        <begin position="226"/>
        <end position="236"/>
    </location>
</feature>
<dbReference type="GO" id="GO:0005634">
    <property type="term" value="C:nucleus"/>
    <property type="evidence" value="ECO:0007669"/>
    <property type="project" value="TreeGrafter"/>
</dbReference>
<dbReference type="Proteomes" id="UP000308267">
    <property type="component" value="Unassembled WGS sequence"/>
</dbReference>
<comment type="caution">
    <text evidence="3">The sequence shown here is derived from an EMBL/GenBank/DDBJ whole genome shotgun (WGS) entry which is preliminary data.</text>
</comment>
<dbReference type="GO" id="GO:0005737">
    <property type="term" value="C:cytoplasm"/>
    <property type="evidence" value="ECO:0007669"/>
    <property type="project" value="TreeGrafter"/>
</dbReference>
<accession>A0A4S2M518</accession>
<feature type="compositionally biased region" description="Gly residues" evidence="1">
    <location>
        <begin position="350"/>
        <end position="367"/>
    </location>
</feature>
<sequence>MAGVDHAYQYSVEVKSRFSLFLDDPLSNEDPDLLQNRILNQRQERKKKDKPVTAVEEPKIADSFPENEVKPDESGSKVKSTGTLKQTKTPQAPVLVTPSEPVNELPMKTPEEHMESPAPRGRGAPRGFARGMRSRGLGPRGFSEGPPAGDFQTQSREMHFEPRGRGRGRGGFSRGRGSAFTDHREFDRSVGSDRVGPRAGYQKETPQYAEQPAEGDDSQQAPAPEGGDDERPEVDESEKHEELVNGETEPAEEEPKTLTLEEYKALRSSTKPTISLASKGTRKANDGKDVFANMVPHRKINEVSDEEVEEVEKEPEEEPAFEINVSFTDRFSERGRGSYGGRGAFDRGRGAPGFRGTGGRPRGGRGARSGFRGTPRGRGFARGMGFEHQVAPPIYSDQDFPTLNELFSCIRINIIRACTNVGVLNIRVFRTSCMKFTSPHDFTSVAE</sequence>
<dbReference type="SMART" id="SM01233">
    <property type="entry name" value="HABP4_PAI-RBP1"/>
    <property type="match status" value="1"/>
</dbReference>
<dbReference type="EMBL" id="SJOL01004778">
    <property type="protein sequence ID" value="TGZ71246.1"/>
    <property type="molecule type" value="Genomic_DNA"/>
</dbReference>
<feature type="compositionally biased region" description="Basic and acidic residues" evidence="1">
    <location>
        <begin position="181"/>
        <end position="191"/>
    </location>
</feature>
<dbReference type="STRING" id="147828.A0A4S2M518"/>
<name>A0A4S2M518_OPIFE</name>
<feature type="region of interest" description="Disordered" evidence="1">
    <location>
        <begin position="336"/>
        <end position="376"/>
    </location>
</feature>
<feature type="compositionally biased region" description="Polar residues" evidence="1">
    <location>
        <begin position="267"/>
        <end position="278"/>
    </location>
</feature>
<keyword evidence="4" id="KW-1185">Reference proteome</keyword>
<evidence type="ECO:0000313" key="4">
    <source>
        <dbReference type="Proteomes" id="UP000308267"/>
    </source>
</evidence>
<dbReference type="PANTHER" id="PTHR12299:SF17">
    <property type="entry name" value="AT19571P-RELATED"/>
    <property type="match status" value="1"/>
</dbReference>
<feature type="compositionally biased region" description="Low complexity" evidence="1">
    <location>
        <begin position="117"/>
        <end position="131"/>
    </location>
</feature>
<evidence type="ECO:0000256" key="1">
    <source>
        <dbReference type="SAM" id="MobiDB-lite"/>
    </source>
</evidence>
<proteinExistence type="predicted"/>
<dbReference type="GO" id="GO:0003723">
    <property type="term" value="F:RNA binding"/>
    <property type="evidence" value="ECO:0007669"/>
    <property type="project" value="InterPro"/>
</dbReference>
<evidence type="ECO:0000259" key="2">
    <source>
        <dbReference type="SMART" id="SM01233"/>
    </source>
</evidence>
<feature type="compositionally biased region" description="Basic and acidic residues" evidence="1">
    <location>
        <begin position="253"/>
        <end position="265"/>
    </location>
</feature>
<feature type="compositionally biased region" description="Basic and acidic residues" evidence="1">
    <location>
        <begin position="67"/>
        <end position="76"/>
    </location>
</feature>
<feature type="domain" description="Hyaluronan/mRNA-binding protein" evidence="2">
    <location>
        <begin position="182"/>
        <end position="287"/>
    </location>
</feature>